<keyword evidence="8" id="KW-0630">Potassium</keyword>
<dbReference type="GO" id="GO:0036376">
    <property type="term" value="P:sodium ion export across plasma membrane"/>
    <property type="evidence" value="ECO:0007669"/>
    <property type="project" value="TreeGrafter"/>
</dbReference>
<proteinExistence type="inferred from homology"/>
<dbReference type="Gene3D" id="2.60.40.1660">
    <property type="entry name" value="Na, k-atpase alpha subunit"/>
    <property type="match status" value="1"/>
</dbReference>
<evidence type="ECO:0000256" key="17">
    <source>
        <dbReference type="ARBA" id="ARBA00038795"/>
    </source>
</evidence>
<evidence type="ECO:0000256" key="2">
    <source>
        <dbReference type="ARBA" id="ARBA00005876"/>
    </source>
</evidence>
<comment type="subcellular location">
    <subcellularLocation>
        <location evidence="1">Cell membrane</location>
        <topology evidence="1">Single-pass type II membrane protein</topology>
    </subcellularLocation>
</comment>
<keyword evidence="7 18" id="KW-0812">Transmembrane</keyword>
<evidence type="ECO:0000256" key="14">
    <source>
        <dbReference type="ARBA" id="ARBA00023157"/>
    </source>
</evidence>
<evidence type="ECO:0000256" key="11">
    <source>
        <dbReference type="ARBA" id="ARBA00023053"/>
    </source>
</evidence>
<evidence type="ECO:0000256" key="10">
    <source>
        <dbReference type="ARBA" id="ARBA00022989"/>
    </source>
</evidence>
<evidence type="ECO:0000256" key="18">
    <source>
        <dbReference type="SAM" id="Phobius"/>
    </source>
</evidence>
<dbReference type="InterPro" id="IPR000402">
    <property type="entry name" value="Na/K_ATPase_sub_beta"/>
</dbReference>
<reference evidence="20" key="1">
    <citation type="submission" date="2010-08" db="EMBL/GenBank/DDBJ databases">
        <authorList>
            <consortium name="Caenorhabditis japonica Sequencing Consortium"/>
            <person name="Wilson R.K."/>
        </authorList>
    </citation>
    <scope>NUCLEOTIDE SEQUENCE [LARGE SCALE GENOMIC DNA]</scope>
    <source>
        <strain evidence="20">DF5081</strain>
    </source>
</reference>
<keyword evidence="6" id="KW-0740">Sodium/potassium transport</keyword>
<keyword evidence="11" id="KW-0915">Sodium</keyword>
<dbReference type="PANTHER" id="PTHR11523:SF30">
    <property type="entry name" value="SODIUM_POTASSIUM-TRANSPORTING ATPASE SUBUNIT BETA-1"/>
    <property type="match status" value="1"/>
</dbReference>
<dbReference type="InterPro" id="IPR038702">
    <property type="entry name" value="Na/K_ATPase_sub_beta_sf"/>
</dbReference>
<dbReference type="GO" id="GO:1990573">
    <property type="term" value="P:potassium ion import across plasma membrane"/>
    <property type="evidence" value="ECO:0007669"/>
    <property type="project" value="TreeGrafter"/>
</dbReference>
<evidence type="ECO:0000256" key="3">
    <source>
        <dbReference type="ARBA" id="ARBA00022448"/>
    </source>
</evidence>
<keyword evidence="12" id="KW-0406">Ion transport</keyword>
<comment type="subunit">
    <text evidence="17">The sodium/potassium-transporting ATPase is composed of a catalytic alpha subunit, an auxiliary non-catalytic beta subunit and an additional regulatory subunit.</text>
</comment>
<evidence type="ECO:0000256" key="4">
    <source>
        <dbReference type="ARBA" id="ARBA00022475"/>
    </source>
</evidence>
<sequence length="320" mass="36288">MAKKADENATLMNGVEPATAARDDEPETFAQFLYNKKNGTVLGRTGKSWFQIVFFYIIFYAILAAFWLACLTLFLKTLDEKVPRFYGKGTIIGVNPGVGYQPWLKERPDSTLIKFNLRDPESFKPYVDQIGNYLSKYNANSTETRECGAGESNDDLENNADSLPCRFDLSSFEKGCSEKQQFGYKSGKPCVVISLNRLIGWRPTDYAEGSVPEEVKDRYKRGSIAINCQGATTVDKEHIGKINYMPPYGIDGRYYPYVFTKGYQQPVAMVKFDSIPRNKLVIVECRAYALNIEHDISSRLGMVYFEVMVEDKEVVAKKEL</sequence>
<evidence type="ECO:0000313" key="19">
    <source>
        <dbReference type="EnsemblMetazoa" id="CJA12563a.1"/>
    </source>
</evidence>
<dbReference type="GO" id="GO:0030007">
    <property type="term" value="P:intracellular potassium ion homeostasis"/>
    <property type="evidence" value="ECO:0007669"/>
    <property type="project" value="TreeGrafter"/>
</dbReference>
<keyword evidence="10 18" id="KW-1133">Transmembrane helix</keyword>
<evidence type="ECO:0000256" key="5">
    <source>
        <dbReference type="ARBA" id="ARBA00022538"/>
    </source>
</evidence>
<evidence type="ECO:0000256" key="1">
    <source>
        <dbReference type="ARBA" id="ARBA00004401"/>
    </source>
</evidence>
<evidence type="ECO:0000256" key="9">
    <source>
        <dbReference type="ARBA" id="ARBA00022968"/>
    </source>
</evidence>
<feature type="transmembrane region" description="Helical" evidence="18">
    <location>
        <begin position="49"/>
        <end position="75"/>
    </location>
</feature>
<dbReference type="EnsemblMetazoa" id="CJA12563a.1">
    <property type="protein sequence ID" value="CJA12563a.1"/>
    <property type="gene ID" value="WBGene00131767"/>
</dbReference>
<dbReference type="GO" id="GO:0005890">
    <property type="term" value="C:sodium:potassium-exchanging ATPase complex"/>
    <property type="evidence" value="ECO:0007669"/>
    <property type="project" value="InterPro"/>
</dbReference>
<evidence type="ECO:0000256" key="15">
    <source>
        <dbReference type="ARBA" id="ARBA00023180"/>
    </source>
</evidence>
<keyword evidence="4" id="KW-1003">Cell membrane</keyword>
<dbReference type="GO" id="GO:0001671">
    <property type="term" value="F:ATPase activator activity"/>
    <property type="evidence" value="ECO:0007669"/>
    <property type="project" value="TreeGrafter"/>
</dbReference>
<evidence type="ECO:0000313" key="20">
    <source>
        <dbReference type="Proteomes" id="UP000005237"/>
    </source>
</evidence>
<dbReference type="Proteomes" id="UP000005237">
    <property type="component" value="Unassembled WGS sequence"/>
</dbReference>
<organism evidence="19 20">
    <name type="scientific">Caenorhabditis japonica</name>
    <dbReference type="NCBI Taxonomy" id="281687"/>
    <lineage>
        <taxon>Eukaryota</taxon>
        <taxon>Metazoa</taxon>
        <taxon>Ecdysozoa</taxon>
        <taxon>Nematoda</taxon>
        <taxon>Chromadorea</taxon>
        <taxon>Rhabditida</taxon>
        <taxon>Rhabditina</taxon>
        <taxon>Rhabditomorpha</taxon>
        <taxon>Rhabditoidea</taxon>
        <taxon>Rhabditidae</taxon>
        <taxon>Peloderinae</taxon>
        <taxon>Caenorhabditis</taxon>
    </lineage>
</organism>
<comment type="similarity">
    <text evidence="2">Belongs to the X(+)/potassium ATPases subunit beta family.</text>
</comment>
<evidence type="ECO:0000256" key="8">
    <source>
        <dbReference type="ARBA" id="ARBA00022958"/>
    </source>
</evidence>
<name>A0A8R1HUX3_CAEJA</name>
<keyword evidence="13 18" id="KW-0472">Membrane</keyword>
<reference evidence="19" key="2">
    <citation type="submission" date="2022-06" db="UniProtKB">
        <authorList>
            <consortium name="EnsemblMetazoa"/>
        </authorList>
    </citation>
    <scope>IDENTIFICATION</scope>
    <source>
        <strain evidence="19">DF5081</strain>
    </source>
</reference>
<keyword evidence="5" id="KW-0633">Potassium transport</keyword>
<evidence type="ECO:0000256" key="12">
    <source>
        <dbReference type="ARBA" id="ARBA00023065"/>
    </source>
</evidence>
<dbReference type="AlphaFoldDB" id="A0A8R1HUX3"/>
<keyword evidence="9" id="KW-0735">Signal-anchor</keyword>
<keyword evidence="3" id="KW-0813">Transport</keyword>
<dbReference type="PANTHER" id="PTHR11523">
    <property type="entry name" value="SODIUM/POTASSIUM-DEPENDENT ATPASE BETA SUBUNIT"/>
    <property type="match status" value="1"/>
</dbReference>
<keyword evidence="15" id="KW-0325">Glycoprotein</keyword>
<dbReference type="Pfam" id="PF00287">
    <property type="entry name" value="Na_K-ATPase"/>
    <property type="match status" value="1"/>
</dbReference>
<evidence type="ECO:0000256" key="6">
    <source>
        <dbReference type="ARBA" id="ARBA00022607"/>
    </source>
</evidence>
<evidence type="ECO:0000256" key="7">
    <source>
        <dbReference type="ARBA" id="ARBA00022692"/>
    </source>
</evidence>
<evidence type="ECO:0000256" key="13">
    <source>
        <dbReference type="ARBA" id="ARBA00023136"/>
    </source>
</evidence>
<keyword evidence="16" id="KW-0739">Sodium transport</keyword>
<dbReference type="PROSITE" id="PS00390">
    <property type="entry name" value="ATPASE_NA_K_BETA_1"/>
    <property type="match status" value="1"/>
</dbReference>
<accession>A0A8R1HUX3</accession>
<keyword evidence="14" id="KW-1015">Disulfide bond</keyword>
<dbReference type="FunFam" id="2.60.40.1660:FF:000008">
    <property type="entry name" value="Probable sodium/potassium-transporting ATPase subunit beta-3"/>
    <property type="match status" value="1"/>
</dbReference>
<protein>
    <recommendedName>
        <fullName evidence="21">Sodium/potassium-transporting ATPase subunit beta</fullName>
    </recommendedName>
</protein>
<dbReference type="GO" id="GO:0006883">
    <property type="term" value="P:intracellular sodium ion homeostasis"/>
    <property type="evidence" value="ECO:0007669"/>
    <property type="project" value="TreeGrafter"/>
</dbReference>
<evidence type="ECO:0000256" key="16">
    <source>
        <dbReference type="ARBA" id="ARBA00023201"/>
    </source>
</evidence>
<keyword evidence="20" id="KW-1185">Reference proteome</keyword>
<dbReference type="OMA" id="WEGFRVF"/>
<evidence type="ECO:0008006" key="21">
    <source>
        <dbReference type="Google" id="ProtNLM"/>
    </source>
</evidence>